<evidence type="ECO:0000313" key="4">
    <source>
        <dbReference type="RefSeq" id="XP_015891164.3"/>
    </source>
</evidence>
<dbReference type="Pfam" id="PF24769">
    <property type="entry name" value="At2g29880_C"/>
    <property type="match status" value="1"/>
</dbReference>
<evidence type="ECO:0000313" key="3">
    <source>
        <dbReference type="Proteomes" id="UP001652623"/>
    </source>
</evidence>
<dbReference type="PANTHER" id="PTHR47864:SF2">
    <property type="entry name" value="MYB_SANT-LIKE DNA-BINDING DOMAIN PROTEIN"/>
    <property type="match status" value="1"/>
</dbReference>
<accession>A0A6P4A991</accession>
<dbReference type="Proteomes" id="UP001652623">
    <property type="component" value="Chromosome 7"/>
</dbReference>
<gene>
    <name evidence="4" type="primary">LOC107425660</name>
</gene>
<dbReference type="AlphaFoldDB" id="A0A6P4A991"/>
<feature type="domain" description="At2g29880-like C-terminal" evidence="2">
    <location>
        <begin position="143"/>
        <end position="189"/>
    </location>
</feature>
<dbReference type="RefSeq" id="XP_015891164.3">
    <property type="nucleotide sequence ID" value="XM_016035678.3"/>
</dbReference>
<dbReference type="GeneID" id="107425660"/>
<organism evidence="3 4">
    <name type="scientific">Ziziphus jujuba</name>
    <name type="common">Chinese jujube</name>
    <name type="synonym">Ziziphus sativa</name>
    <dbReference type="NCBI Taxonomy" id="326968"/>
    <lineage>
        <taxon>Eukaryota</taxon>
        <taxon>Viridiplantae</taxon>
        <taxon>Streptophyta</taxon>
        <taxon>Embryophyta</taxon>
        <taxon>Tracheophyta</taxon>
        <taxon>Spermatophyta</taxon>
        <taxon>Magnoliopsida</taxon>
        <taxon>eudicotyledons</taxon>
        <taxon>Gunneridae</taxon>
        <taxon>Pentapetalae</taxon>
        <taxon>rosids</taxon>
        <taxon>fabids</taxon>
        <taxon>Rosales</taxon>
        <taxon>Rhamnaceae</taxon>
        <taxon>Paliureae</taxon>
        <taxon>Ziziphus</taxon>
    </lineage>
</organism>
<reference evidence="4" key="1">
    <citation type="submission" date="2025-08" db="UniProtKB">
        <authorList>
            <consortium name="RefSeq"/>
        </authorList>
    </citation>
    <scope>IDENTIFICATION</scope>
    <source>
        <tissue evidence="4">Seedling</tissue>
    </source>
</reference>
<protein>
    <submittedName>
        <fullName evidence="4">Uncharacterized protein At2g29880-like</fullName>
    </submittedName>
</protein>
<dbReference type="InterPro" id="IPR056253">
    <property type="entry name" value="At2g29880-like_C"/>
</dbReference>
<proteinExistence type="predicted"/>
<keyword evidence="3" id="KW-1185">Reference proteome</keyword>
<dbReference type="KEGG" id="zju:107425660"/>
<dbReference type="PANTHER" id="PTHR47864">
    <property type="entry name" value="TRANSMEMBRANE PROTEIN"/>
    <property type="match status" value="1"/>
</dbReference>
<evidence type="ECO:0000259" key="2">
    <source>
        <dbReference type="Pfam" id="PF24769"/>
    </source>
</evidence>
<dbReference type="InterPro" id="IPR055314">
    <property type="entry name" value="At2g29880-like"/>
</dbReference>
<dbReference type="InParanoid" id="A0A6P4A991"/>
<sequence length="191" mass="22010">MELPLEKTILGDDKDARIYGQDESTHVRIDDYVYDEINEVHMQTQLDPSYQAPSPGHNEPSMPELDPNLEAPMENIVQRKRTRSEYEGNTCSFGQNATQVDLLEKLSHGLDSIGKIATDIRGMYSLMERRENEISEKEKKNDIWNAIKETPNLDNHGSYKALTLIQKMKVKDALLNMLPEEHSEWISFNME</sequence>
<name>A0A6P4A991_ZIZJJ</name>
<feature type="region of interest" description="Disordered" evidence="1">
    <location>
        <begin position="47"/>
        <end position="66"/>
    </location>
</feature>
<evidence type="ECO:0000256" key="1">
    <source>
        <dbReference type="SAM" id="MobiDB-lite"/>
    </source>
</evidence>